<dbReference type="InterPro" id="IPR028082">
    <property type="entry name" value="Peripla_BP_I"/>
</dbReference>
<evidence type="ECO:0000313" key="8">
    <source>
        <dbReference type="Proteomes" id="UP000248146"/>
    </source>
</evidence>
<evidence type="ECO:0000259" key="6">
    <source>
        <dbReference type="Pfam" id="PF13458"/>
    </source>
</evidence>
<evidence type="ECO:0000256" key="1">
    <source>
        <dbReference type="ARBA" id="ARBA00010062"/>
    </source>
</evidence>
<evidence type="ECO:0000256" key="2">
    <source>
        <dbReference type="ARBA" id="ARBA00022448"/>
    </source>
</evidence>
<keyword evidence="3 5" id="KW-0732">Signal</keyword>
<dbReference type="SUPFAM" id="SSF53822">
    <property type="entry name" value="Periplasmic binding protein-like I"/>
    <property type="match status" value="1"/>
</dbReference>
<protein>
    <submittedName>
        <fullName evidence="7">Leucine-, isoleucine-, valine-, threonine-, and alanine-binding protein</fullName>
    </submittedName>
</protein>
<dbReference type="OrthoDB" id="9147078at2"/>
<keyword evidence="2" id="KW-0813">Transport</keyword>
<dbReference type="PANTHER" id="PTHR47235">
    <property type="entry name" value="BLR6548 PROTEIN"/>
    <property type="match status" value="1"/>
</dbReference>
<dbReference type="CDD" id="cd19978">
    <property type="entry name" value="PBP1_ABC_ligand_binding-like"/>
    <property type="match status" value="1"/>
</dbReference>
<feature type="signal peptide" evidence="5">
    <location>
        <begin position="1"/>
        <end position="24"/>
    </location>
</feature>
<dbReference type="GO" id="GO:0006865">
    <property type="term" value="P:amino acid transport"/>
    <property type="evidence" value="ECO:0007669"/>
    <property type="project" value="UniProtKB-KW"/>
</dbReference>
<evidence type="ECO:0000313" key="7">
    <source>
        <dbReference type="EMBL" id="PYC20412.1"/>
    </source>
</evidence>
<evidence type="ECO:0000256" key="4">
    <source>
        <dbReference type="ARBA" id="ARBA00022970"/>
    </source>
</evidence>
<name>A0A2V4KTG2_AQUAC</name>
<reference evidence="7 8" key="1">
    <citation type="submission" date="2018-06" db="EMBL/GenBank/DDBJ databases">
        <title>Pseudomonas diversity within urban Lake Michigan freshwaters.</title>
        <authorList>
            <person name="Batrich M."/>
            <person name="Hatzopoulos T."/>
            <person name="Putonti C."/>
        </authorList>
    </citation>
    <scope>NUCLEOTIDE SEQUENCE [LARGE SCALE GENOMIC DNA]</scope>
    <source>
        <strain evidence="7 8">MB-090714</strain>
    </source>
</reference>
<dbReference type="AlphaFoldDB" id="A0A2V4KTG2"/>
<evidence type="ECO:0000256" key="5">
    <source>
        <dbReference type="SAM" id="SignalP"/>
    </source>
</evidence>
<feature type="domain" description="Leucine-binding protein" evidence="6">
    <location>
        <begin position="33"/>
        <end position="371"/>
    </location>
</feature>
<dbReference type="InterPro" id="IPR028081">
    <property type="entry name" value="Leu-bd"/>
</dbReference>
<feature type="chain" id="PRO_5016069331" evidence="5">
    <location>
        <begin position="25"/>
        <end position="380"/>
    </location>
</feature>
<dbReference type="InterPro" id="IPR000709">
    <property type="entry name" value="Leu_Ile_Val-bd"/>
</dbReference>
<dbReference type="EMBL" id="QJRX01000010">
    <property type="protein sequence ID" value="PYC20412.1"/>
    <property type="molecule type" value="Genomic_DNA"/>
</dbReference>
<comment type="caution">
    <text evidence="7">The sequence shown here is derived from an EMBL/GenBank/DDBJ whole genome shotgun (WGS) entry which is preliminary data.</text>
</comment>
<sequence length="380" mass="40908">MMLRRLMAWLAICSALLGNGQVLAEPGVDAGELRLGMVNAQSGPAAGLGQGVRDGVQAYLIRTNAAGGVHGRRLSLLVRDDGYEPRRTADLTRELIGSGSVFALLGYVGTPTSRAAMPAVLEAGVPYLFPFTGAEVLRHPVHPWVFNVRASYFAETEVLANYMTEVLGLRRIALLMQDDSFGETAKSGLAGALHLRGLKLEAEARFLRNSLEIGDAMEHLRGVQPQAIFFVGTYKQLAAAIREARARNMAARFFTVSFVGTDNLIAEAGPLAEDVLISQVVPSPEDVSLPLVRDYRAAMAGSPMGYTSLEGYINAAVLVEALRRAGPQPTRARLVKELSTLDIDLGGFRVTFGPNDHQGSDAVFLTRIEQGKAVPVRIRP</sequence>
<organism evidence="7 8">
    <name type="scientific">Aquipseudomonas alcaligenes</name>
    <name type="common">Pseudomonas alcaligenes</name>
    <dbReference type="NCBI Taxonomy" id="43263"/>
    <lineage>
        <taxon>Bacteria</taxon>
        <taxon>Pseudomonadati</taxon>
        <taxon>Pseudomonadota</taxon>
        <taxon>Gammaproteobacteria</taxon>
        <taxon>Pseudomonadales</taxon>
        <taxon>Pseudomonadaceae</taxon>
        <taxon>Aquipseudomonas</taxon>
    </lineage>
</organism>
<evidence type="ECO:0000256" key="3">
    <source>
        <dbReference type="ARBA" id="ARBA00022729"/>
    </source>
</evidence>
<comment type="similarity">
    <text evidence="1">Belongs to the leucine-binding protein family.</text>
</comment>
<dbReference type="Pfam" id="PF13458">
    <property type="entry name" value="Peripla_BP_6"/>
    <property type="match status" value="1"/>
</dbReference>
<dbReference type="Gene3D" id="3.40.50.2300">
    <property type="match status" value="2"/>
</dbReference>
<gene>
    <name evidence="7" type="ORF">DMO17_17630</name>
</gene>
<dbReference type="Proteomes" id="UP000248146">
    <property type="component" value="Unassembled WGS sequence"/>
</dbReference>
<proteinExistence type="inferred from homology"/>
<keyword evidence="4" id="KW-0029">Amino-acid transport</keyword>
<dbReference type="RefSeq" id="WP_110683785.1">
    <property type="nucleotide sequence ID" value="NZ_QJRX01000010.1"/>
</dbReference>
<accession>A0A2V4KTG2</accession>
<dbReference type="PANTHER" id="PTHR47235:SF1">
    <property type="entry name" value="BLR6548 PROTEIN"/>
    <property type="match status" value="1"/>
</dbReference>
<dbReference type="PRINTS" id="PR00337">
    <property type="entry name" value="LEUILEVALBP"/>
</dbReference>